<dbReference type="Proteomes" id="UP000502260">
    <property type="component" value="Chromosome"/>
</dbReference>
<dbReference type="RefSeq" id="WP_173062246.1">
    <property type="nucleotide sequence ID" value="NZ_AP022853.1"/>
</dbReference>
<keyword evidence="2" id="KW-1185">Reference proteome</keyword>
<evidence type="ECO:0000313" key="2">
    <source>
        <dbReference type="Proteomes" id="UP000502260"/>
    </source>
</evidence>
<dbReference type="KEGG" id="slac:SKTS_13600"/>
<organism evidence="1 2">
    <name type="scientific">Sulfurimicrobium lacus</name>
    <dbReference type="NCBI Taxonomy" id="2715678"/>
    <lineage>
        <taxon>Bacteria</taxon>
        <taxon>Pseudomonadati</taxon>
        <taxon>Pseudomonadota</taxon>
        <taxon>Betaproteobacteria</taxon>
        <taxon>Nitrosomonadales</taxon>
        <taxon>Sulfuricellaceae</taxon>
        <taxon>Sulfurimicrobium</taxon>
    </lineage>
</organism>
<sequence length="198" mass="21338">MFAELEAGLVRLVKSSAIGPFLKAVGTLPDDDEDNLVNRMAADAPAVYVVAGRNFKVEGGRLVVPFGLTCMARNSRGHEDARRGDGKALGMYQILEAVLGLAENGWAGGCYWRVSDVGFLNSDKIWKAGLTVGVVTVETTVAMPSGIDLAALSDFKTFHADYDIPPIETAAEHNKWKQEPADYSASKPELQDTIIIQP</sequence>
<name>A0A6F8V9Y8_9PROT</name>
<dbReference type="AlphaFoldDB" id="A0A6F8V9Y8"/>
<gene>
    <name evidence="1" type="ORF">SKTS_13600</name>
</gene>
<accession>A0A6F8V9Y8</accession>
<protein>
    <submittedName>
        <fullName evidence="1">Uncharacterized protein</fullName>
    </submittedName>
</protein>
<dbReference type="InterPro" id="IPR014972">
    <property type="entry name" value="Phage_Mu_Gp37"/>
</dbReference>
<evidence type="ECO:0000313" key="1">
    <source>
        <dbReference type="EMBL" id="BCB26474.1"/>
    </source>
</evidence>
<dbReference type="Pfam" id="PF08873">
    <property type="entry name" value="Phage_Mu_Gp37"/>
    <property type="match status" value="1"/>
</dbReference>
<proteinExistence type="predicted"/>
<dbReference type="EMBL" id="AP022853">
    <property type="protein sequence ID" value="BCB26474.1"/>
    <property type="molecule type" value="Genomic_DNA"/>
</dbReference>
<reference evidence="2" key="1">
    <citation type="submission" date="2020-03" db="EMBL/GenBank/DDBJ databases">
        <title>Complete genome sequence of sulfur-oxidizing bacterium skT11.</title>
        <authorList>
            <person name="Kanda M."/>
            <person name="Kojima H."/>
            <person name="Fukui M."/>
        </authorList>
    </citation>
    <scope>NUCLEOTIDE SEQUENCE [LARGE SCALE GENOMIC DNA]</scope>
    <source>
        <strain evidence="2">skT11</strain>
    </source>
</reference>